<organism evidence="12 13">
    <name type="scientific">Candidatus Jacksonbacteria bacterium RIFCSPLOWO2_02_FULL_44_20</name>
    <dbReference type="NCBI Taxonomy" id="1798460"/>
    <lineage>
        <taxon>Bacteria</taxon>
        <taxon>Candidatus Jacksoniibacteriota</taxon>
    </lineage>
</organism>
<evidence type="ECO:0000256" key="6">
    <source>
        <dbReference type="ARBA" id="ARBA00022842"/>
    </source>
</evidence>
<keyword evidence="4 9" id="KW-0547">Nucleotide-binding</keyword>
<evidence type="ECO:0000256" key="1">
    <source>
        <dbReference type="ARBA" id="ARBA00001946"/>
    </source>
</evidence>
<dbReference type="GO" id="GO:0006542">
    <property type="term" value="P:glutamine biosynthetic process"/>
    <property type="evidence" value="ECO:0007669"/>
    <property type="project" value="InterPro"/>
</dbReference>
<evidence type="ECO:0000256" key="2">
    <source>
        <dbReference type="ARBA" id="ARBA00009897"/>
    </source>
</evidence>
<comment type="catalytic activity">
    <reaction evidence="9">
        <text>L-glutamate + NH4(+) + ATP = L-glutamine + ADP + phosphate + H(+)</text>
        <dbReference type="Rhea" id="RHEA:16169"/>
        <dbReference type="ChEBI" id="CHEBI:15378"/>
        <dbReference type="ChEBI" id="CHEBI:28938"/>
        <dbReference type="ChEBI" id="CHEBI:29985"/>
        <dbReference type="ChEBI" id="CHEBI:30616"/>
        <dbReference type="ChEBI" id="CHEBI:43474"/>
        <dbReference type="ChEBI" id="CHEBI:58359"/>
        <dbReference type="ChEBI" id="CHEBI:456216"/>
        <dbReference type="EC" id="6.3.1.2"/>
    </reaction>
</comment>
<dbReference type="InterPro" id="IPR008147">
    <property type="entry name" value="Gln_synt_N"/>
</dbReference>
<evidence type="ECO:0000256" key="9">
    <source>
        <dbReference type="RuleBase" id="RU004356"/>
    </source>
</evidence>
<dbReference type="PROSITE" id="PS00180">
    <property type="entry name" value="GLNA_1"/>
    <property type="match status" value="1"/>
</dbReference>
<evidence type="ECO:0000313" key="13">
    <source>
        <dbReference type="Proteomes" id="UP000178315"/>
    </source>
</evidence>
<dbReference type="GO" id="GO:0005524">
    <property type="term" value="F:ATP binding"/>
    <property type="evidence" value="ECO:0007669"/>
    <property type="project" value="UniProtKB-KW"/>
</dbReference>
<evidence type="ECO:0000259" key="10">
    <source>
        <dbReference type="PROSITE" id="PS51986"/>
    </source>
</evidence>
<dbReference type="InterPro" id="IPR027303">
    <property type="entry name" value="Gln_synth_gly_rich_site"/>
</dbReference>
<evidence type="ECO:0000256" key="4">
    <source>
        <dbReference type="ARBA" id="ARBA00022741"/>
    </source>
</evidence>
<dbReference type="PROSITE" id="PS00181">
    <property type="entry name" value="GLNA_ATP"/>
    <property type="match status" value="1"/>
</dbReference>
<dbReference type="Pfam" id="PF03951">
    <property type="entry name" value="Gln-synt_N"/>
    <property type="match status" value="1"/>
</dbReference>
<dbReference type="Proteomes" id="UP000178315">
    <property type="component" value="Unassembled WGS sequence"/>
</dbReference>
<evidence type="ECO:0000313" key="12">
    <source>
        <dbReference type="EMBL" id="OGY73811.1"/>
    </source>
</evidence>
<dbReference type="Pfam" id="PF00120">
    <property type="entry name" value="Gln-synt_C"/>
    <property type="match status" value="1"/>
</dbReference>
<sequence length="445" mass="50040">MTNSEIIAKLKSDNAQSIMLQFSDLHGIAKSFTIPVSKADDALASGIWFDGSSIVGFTRIAESDMYLKPDISTYGILEWLTNSEGKTARFICDVHTPEDEPFAGDPRYVLKKVMEKARRMGYVYKTGVELEFFLFETENGAIKCESAGNGYYFNADTARISEIKKEILKALSALHIDVEVSHSEVAANQHEIDFKYADAVKTADNAMTFKFAVKSIAAKHGMHATFMPKPIFGVNGSGMHTHQSFSKISDDTNAFYDARDPYHLSEIAKQFIAGLLKHAKEYSAVIAPTVNSYKRLTPGFEAPVYVCWASRNRSALVRIPKTFKDKSHVATRAELRCPDPASNPYLAFAVMLSSGLRGIENAYTLPAPSEEDVFELDDDKLTQKNIDKLPGTLLEALSYYYKSDLVKEALGDHLYKEYYRAKYAEWDEFRRAVTDWEIKKYLEVL</sequence>
<dbReference type="InterPro" id="IPR008146">
    <property type="entry name" value="Gln_synth_cat_dom"/>
</dbReference>
<keyword evidence="3 9" id="KW-0436">Ligase</keyword>
<dbReference type="PROSITE" id="PS51986">
    <property type="entry name" value="GS_BETA_GRASP"/>
    <property type="match status" value="1"/>
</dbReference>
<accession>A0A1G2AAE2</accession>
<dbReference type="InterPro" id="IPR036651">
    <property type="entry name" value="Gln_synt_N_sf"/>
</dbReference>
<reference evidence="12 13" key="1">
    <citation type="journal article" date="2016" name="Nat. Commun.">
        <title>Thousands of microbial genomes shed light on interconnected biogeochemical processes in an aquifer system.</title>
        <authorList>
            <person name="Anantharaman K."/>
            <person name="Brown C.T."/>
            <person name="Hug L.A."/>
            <person name="Sharon I."/>
            <person name="Castelle C.J."/>
            <person name="Probst A.J."/>
            <person name="Thomas B.C."/>
            <person name="Singh A."/>
            <person name="Wilkins M.J."/>
            <person name="Karaoz U."/>
            <person name="Brodie E.L."/>
            <person name="Williams K.H."/>
            <person name="Hubbard S.S."/>
            <person name="Banfield J.F."/>
        </authorList>
    </citation>
    <scope>NUCLEOTIDE SEQUENCE [LARGE SCALE GENOMIC DNA]</scope>
</reference>
<evidence type="ECO:0000256" key="5">
    <source>
        <dbReference type="ARBA" id="ARBA00022840"/>
    </source>
</evidence>
<protein>
    <recommendedName>
        <fullName evidence="9">Glutamine synthetase</fullName>
        <ecNumber evidence="9">6.3.1.2</ecNumber>
    </recommendedName>
</protein>
<feature type="domain" description="GS catalytic" evidence="11">
    <location>
        <begin position="106"/>
        <end position="445"/>
    </location>
</feature>
<gene>
    <name evidence="12" type="ORF">A3H61_02590</name>
</gene>
<feature type="domain" description="GS beta-grasp" evidence="10">
    <location>
        <begin position="13"/>
        <end position="99"/>
    </location>
</feature>
<comment type="caution">
    <text evidence="12">The sequence shown here is derived from an EMBL/GenBank/DDBJ whole genome shotgun (WGS) entry which is preliminary data.</text>
</comment>
<evidence type="ECO:0000256" key="8">
    <source>
        <dbReference type="RuleBase" id="RU000384"/>
    </source>
</evidence>
<comment type="similarity">
    <text evidence="2 7 8">Belongs to the glutamine synthetase family.</text>
</comment>
<dbReference type="GO" id="GO:0004356">
    <property type="term" value="F:glutamine synthetase activity"/>
    <property type="evidence" value="ECO:0007669"/>
    <property type="project" value="UniProtKB-EC"/>
</dbReference>
<dbReference type="Gene3D" id="3.30.590.10">
    <property type="entry name" value="Glutamine synthetase/guanido kinase, catalytic domain"/>
    <property type="match status" value="1"/>
</dbReference>
<name>A0A1G2AAE2_9BACT</name>
<dbReference type="Gene3D" id="3.10.20.70">
    <property type="entry name" value="Glutamine synthetase, N-terminal domain"/>
    <property type="match status" value="1"/>
</dbReference>
<dbReference type="EMBL" id="MHJU01000007">
    <property type="protein sequence ID" value="OGY73811.1"/>
    <property type="molecule type" value="Genomic_DNA"/>
</dbReference>
<keyword evidence="5 9" id="KW-0067">ATP-binding</keyword>
<dbReference type="PANTHER" id="PTHR43785:SF12">
    <property type="entry name" value="TYPE-1 GLUTAMINE SYNTHETASE 2"/>
    <property type="match status" value="1"/>
</dbReference>
<comment type="cofactor">
    <cofactor evidence="1">
        <name>Mg(2+)</name>
        <dbReference type="ChEBI" id="CHEBI:18420"/>
    </cofactor>
</comment>
<dbReference type="InterPro" id="IPR014746">
    <property type="entry name" value="Gln_synth/guanido_kin_cat_dom"/>
</dbReference>
<dbReference type="SMART" id="SM01230">
    <property type="entry name" value="Gln-synt_C"/>
    <property type="match status" value="1"/>
</dbReference>
<dbReference type="InterPro" id="IPR027302">
    <property type="entry name" value="Gln_synth_N_conserv_site"/>
</dbReference>
<dbReference type="EC" id="6.3.1.2" evidence="9"/>
<evidence type="ECO:0000256" key="7">
    <source>
        <dbReference type="PROSITE-ProRule" id="PRU01330"/>
    </source>
</evidence>
<proteinExistence type="inferred from homology"/>
<dbReference type="PROSITE" id="PS51987">
    <property type="entry name" value="GS_CATALYTIC"/>
    <property type="match status" value="1"/>
</dbReference>
<evidence type="ECO:0000256" key="3">
    <source>
        <dbReference type="ARBA" id="ARBA00022598"/>
    </source>
</evidence>
<dbReference type="PANTHER" id="PTHR43785">
    <property type="entry name" value="GAMMA-GLUTAMYLPUTRESCINE SYNTHETASE"/>
    <property type="match status" value="1"/>
</dbReference>
<evidence type="ECO:0000259" key="11">
    <source>
        <dbReference type="PROSITE" id="PS51987"/>
    </source>
</evidence>
<dbReference type="SUPFAM" id="SSF55931">
    <property type="entry name" value="Glutamine synthetase/guanido kinase"/>
    <property type="match status" value="1"/>
</dbReference>
<dbReference type="AlphaFoldDB" id="A0A1G2AAE2"/>
<dbReference type="SUPFAM" id="SSF54368">
    <property type="entry name" value="Glutamine synthetase, N-terminal domain"/>
    <property type="match status" value="1"/>
</dbReference>
<keyword evidence="6" id="KW-0460">Magnesium</keyword>